<dbReference type="EMBL" id="JASGBH010000005">
    <property type="protein sequence ID" value="MDI9233809.1"/>
    <property type="molecule type" value="Genomic_DNA"/>
</dbReference>
<dbReference type="PANTHER" id="PTHR30606">
    <property type="entry name" value="LIPID A BIOSYNTHESIS LAUROYL ACYLTRANSFERASE"/>
    <property type="match status" value="1"/>
</dbReference>
<evidence type="ECO:0000313" key="7">
    <source>
        <dbReference type="EMBL" id="MDI9233809.1"/>
    </source>
</evidence>
<dbReference type="GO" id="GO:0016746">
    <property type="term" value="F:acyltransferase activity"/>
    <property type="evidence" value="ECO:0007669"/>
    <property type="project" value="UniProtKB-KW"/>
</dbReference>
<dbReference type="PANTHER" id="PTHR30606:SF9">
    <property type="entry name" value="LIPID A BIOSYNTHESIS LAUROYLTRANSFERASE"/>
    <property type="match status" value="1"/>
</dbReference>
<reference evidence="7" key="1">
    <citation type="submission" date="2023-05" db="EMBL/GenBank/DDBJ databases">
        <title>Limnohabitans sp. strain HM2-2 Genome sequencing and assembly.</title>
        <authorList>
            <person name="Jung Y."/>
        </authorList>
    </citation>
    <scope>NUCLEOTIDE SEQUENCE</scope>
    <source>
        <strain evidence="7">HM2-2</strain>
    </source>
</reference>
<gene>
    <name evidence="7" type="ORF">QLQ16_08170</name>
</gene>
<evidence type="ECO:0000256" key="4">
    <source>
        <dbReference type="ARBA" id="ARBA00022679"/>
    </source>
</evidence>
<evidence type="ECO:0000256" key="3">
    <source>
        <dbReference type="ARBA" id="ARBA00022519"/>
    </source>
</evidence>
<sequence>MISFFIACMRGMAGWPLSWVRAVGAGLGWLLWCFARSRRHIVLTNLRLCMPELTEAERLALAREHFRLVGQTLIDRAWLWHAPEAVVRSRLRWCGAPEVLSAQTPMVLFAPHFVGLDAGGTAVAMNAQQPVAFIYVTQTNPELEAWVRQGRERWGHVKPYFRHEGIRKIIVGLKRGERLHLSPDMDLGREDSIFVPFMGVTAATVPSLSRMAKLVGAQVVPVVTRLTAQGYDIEVGPPWSDFPSDDAKADTERMNERLAEIIRLEPAQYYWVHKRFKTRPEGEPSVY</sequence>
<dbReference type="InterPro" id="IPR004960">
    <property type="entry name" value="LipA_acyltrans"/>
</dbReference>
<proteinExistence type="predicted"/>
<accession>A0ABT6X740</accession>
<evidence type="ECO:0000256" key="2">
    <source>
        <dbReference type="ARBA" id="ARBA00022475"/>
    </source>
</evidence>
<comment type="subcellular location">
    <subcellularLocation>
        <location evidence="1">Cell inner membrane</location>
    </subcellularLocation>
</comment>
<keyword evidence="3" id="KW-0997">Cell inner membrane</keyword>
<dbReference type="CDD" id="cd07984">
    <property type="entry name" value="LPLAT_LABLAT-like"/>
    <property type="match status" value="1"/>
</dbReference>
<keyword evidence="4" id="KW-0808">Transferase</keyword>
<evidence type="ECO:0000256" key="6">
    <source>
        <dbReference type="ARBA" id="ARBA00023315"/>
    </source>
</evidence>
<evidence type="ECO:0000256" key="5">
    <source>
        <dbReference type="ARBA" id="ARBA00023136"/>
    </source>
</evidence>
<keyword evidence="5" id="KW-0472">Membrane</keyword>
<dbReference type="PIRSF" id="PIRSF026649">
    <property type="entry name" value="MsbB"/>
    <property type="match status" value="1"/>
</dbReference>
<evidence type="ECO:0000313" key="8">
    <source>
        <dbReference type="Proteomes" id="UP001431902"/>
    </source>
</evidence>
<keyword evidence="2" id="KW-1003">Cell membrane</keyword>
<dbReference type="Pfam" id="PF03279">
    <property type="entry name" value="Lip_A_acyltrans"/>
    <property type="match status" value="1"/>
</dbReference>
<protein>
    <submittedName>
        <fullName evidence="7">Lipid A biosynthesis acyltransferase</fullName>
    </submittedName>
</protein>
<keyword evidence="6 7" id="KW-0012">Acyltransferase</keyword>
<organism evidence="7 8">
    <name type="scientific">Limnohabitans lacus</name>
    <dbReference type="NCBI Taxonomy" id="3045173"/>
    <lineage>
        <taxon>Bacteria</taxon>
        <taxon>Pseudomonadati</taxon>
        <taxon>Pseudomonadota</taxon>
        <taxon>Betaproteobacteria</taxon>
        <taxon>Burkholderiales</taxon>
        <taxon>Comamonadaceae</taxon>
        <taxon>Limnohabitans</taxon>
    </lineage>
</organism>
<dbReference type="Proteomes" id="UP001431902">
    <property type="component" value="Unassembled WGS sequence"/>
</dbReference>
<evidence type="ECO:0000256" key="1">
    <source>
        <dbReference type="ARBA" id="ARBA00004533"/>
    </source>
</evidence>
<dbReference type="RefSeq" id="WP_283224201.1">
    <property type="nucleotide sequence ID" value="NZ_JASGBH010000005.1"/>
</dbReference>
<comment type="caution">
    <text evidence="7">The sequence shown here is derived from an EMBL/GenBank/DDBJ whole genome shotgun (WGS) entry which is preliminary data.</text>
</comment>
<keyword evidence="8" id="KW-1185">Reference proteome</keyword>
<name>A0ABT6X740_9BURK</name>